<comment type="caution">
    <text evidence="1">The sequence shown here is derived from an EMBL/GenBank/DDBJ whole genome shotgun (WGS) entry which is preliminary data.</text>
</comment>
<evidence type="ECO:0000313" key="2">
    <source>
        <dbReference type="Proteomes" id="UP001273209"/>
    </source>
</evidence>
<name>A0AAE1IK81_9HYPO</name>
<dbReference type="GeneID" id="87923468"/>
<sequence length="197" mass="21642">MATLTALPYSYKHYDSLPDIMDAANALASTGIIHTLASSIGEIFIKYGVENTFGLTLLHRHFDMEAHEILVGFGNVSVPWDVTSNKAEMHRITPISWRYTADGIVPYEFSGDETMSLPSDKSYDAFVEELGNSLRNLQVDQLFGLCHVGNSNIQSAGTMEFTSGRANVTVPNLMWNLQTDSAAVEAAWQFGKQGEAT</sequence>
<dbReference type="EMBL" id="JAWRVG010000002">
    <property type="protein sequence ID" value="KAK4084389.1"/>
    <property type="molecule type" value="Genomic_DNA"/>
</dbReference>
<proteinExistence type="predicted"/>
<reference evidence="1" key="1">
    <citation type="submission" date="2023-11" db="EMBL/GenBank/DDBJ databases">
        <title>The genome sequences of three competitors of mushroom-forming fungi.</title>
        <authorList>
            <person name="Beijen E."/>
            <person name="Ohm R.A."/>
        </authorList>
    </citation>
    <scope>NUCLEOTIDE SEQUENCE</scope>
    <source>
        <strain evidence="1">CBS 100526</strain>
    </source>
</reference>
<protein>
    <submittedName>
        <fullName evidence="1">Uncharacterized protein</fullName>
    </submittedName>
</protein>
<evidence type="ECO:0000313" key="1">
    <source>
        <dbReference type="EMBL" id="KAK4084389.1"/>
    </source>
</evidence>
<keyword evidence="2" id="KW-1185">Reference proteome</keyword>
<accession>A0AAE1IK81</accession>
<gene>
    <name evidence="1" type="ORF">Triagg1_869</name>
</gene>
<organism evidence="1 2">
    <name type="scientific">Trichoderma aggressivum f. europaeum</name>
    <dbReference type="NCBI Taxonomy" id="173218"/>
    <lineage>
        <taxon>Eukaryota</taxon>
        <taxon>Fungi</taxon>
        <taxon>Dikarya</taxon>
        <taxon>Ascomycota</taxon>
        <taxon>Pezizomycotina</taxon>
        <taxon>Sordariomycetes</taxon>
        <taxon>Hypocreomycetidae</taxon>
        <taxon>Hypocreales</taxon>
        <taxon>Hypocreaceae</taxon>
        <taxon>Trichoderma</taxon>
    </lineage>
</organism>
<dbReference type="Proteomes" id="UP001273209">
    <property type="component" value="Unassembled WGS sequence"/>
</dbReference>
<dbReference type="RefSeq" id="XP_062760093.1">
    <property type="nucleotide sequence ID" value="XM_062902151.1"/>
</dbReference>
<dbReference type="AlphaFoldDB" id="A0AAE1IK81"/>